<evidence type="ECO:0000259" key="4">
    <source>
        <dbReference type="Pfam" id="PF12705"/>
    </source>
</evidence>
<name>A0A3B7MJ77_9CYAN</name>
<evidence type="ECO:0000256" key="1">
    <source>
        <dbReference type="ARBA" id="ARBA00022763"/>
    </source>
</evidence>
<protein>
    <submittedName>
        <fullName evidence="5">PD-(D/E)XK nuclease family protein</fullName>
    </submittedName>
</protein>
<dbReference type="Gene3D" id="3.90.320.10">
    <property type="match status" value="1"/>
</dbReference>
<organism evidence="5 6">
    <name type="scientific">Thermosynechococcus sichuanensis E542</name>
    <dbReference type="NCBI Taxonomy" id="2016101"/>
    <lineage>
        <taxon>Bacteria</taxon>
        <taxon>Bacillati</taxon>
        <taxon>Cyanobacteriota</taxon>
        <taxon>Cyanophyceae</taxon>
        <taxon>Acaryochloridales</taxon>
        <taxon>Thermosynechococcaceae</taxon>
        <taxon>Thermosynechococcus</taxon>
        <taxon>Thermosynechococcus sichuanensis</taxon>
    </lineage>
</organism>
<gene>
    <name evidence="5" type="ORF">D3A95_00860</name>
</gene>
<dbReference type="Proteomes" id="UP000261812">
    <property type="component" value="Chromosome"/>
</dbReference>
<dbReference type="KEGG" id="tsq:D3A95_00860"/>
<keyword evidence="2" id="KW-0547">Nucleotide-binding</keyword>
<dbReference type="EMBL" id="CP032152">
    <property type="protein sequence ID" value="AXY67246.1"/>
    <property type="molecule type" value="Genomic_DNA"/>
</dbReference>
<dbReference type="GO" id="GO:0004386">
    <property type="term" value="F:helicase activity"/>
    <property type="evidence" value="ECO:0007669"/>
    <property type="project" value="UniProtKB-KW"/>
</dbReference>
<keyword evidence="2" id="KW-0347">Helicase</keyword>
<reference evidence="6" key="1">
    <citation type="submission" date="2018-09" db="EMBL/GenBank/DDBJ databases">
        <title>Complete genome sequence of thermophilic cyanobacteria strain Thermosynechococcus elongatus PKUAC-SCTE542.</title>
        <authorList>
            <person name="Liang Y."/>
            <person name="Tang J."/>
            <person name="Daroch M."/>
        </authorList>
    </citation>
    <scope>NUCLEOTIDE SEQUENCE [LARGE SCALE GENOMIC DNA]</scope>
    <source>
        <strain evidence="6">E542</strain>
    </source>
</reference>
<dbReference type="RefSeq" id="WP_181495530.1">
    <property type="nucleotide sequence ID" value="NZ_CP032152.1"/>
</dbReference>
<feature type="domain" description="PD-(D/E)XK endonuclease-like" evidence="4">
    <location>
        <begin position="2"/>
        <end position="232"/>
    </location>
</feature>
<dbReference type="GO" id="GO:0006281">
    <property type="term" value="P:DNA repair"/>
    <property type="evidence" value="ECO:0007669"/>
    <property type="project" value="UniProtKB-KW"/>
</dbReference>
<keyword evidence="2" id="KW-0067">ATP-binding</keyword>
<keyword evidence="6" id="KW-1185">Reference proteome</keyword>
<dbReference type="AlphaFoldDB" id="A0A3B7MJ77"/>
<sequence>MQLSQAHLRTLQTCPRQYQYRYLDSLILPEATQLTEATSQKQGRNFHRLMQQHLQGLDVRPILEAQPELKPWFAAFQTTPPLMIQGRGEAEHVRSLGWQEFTLVGVYDYVIFGQEQAQILDWKTYAHPPAQETLARHWQTRLYCYLLAATSSYPPSQISMTYWFARGEKGANFYTFPYSKGIHQQIHHTLEQCFNQLRQWLQAYEQGQDLPQVPPAQIRQYCDECAFAARCQRSQPTSVSTIDPFLAVLKDLGVPR</sequence>
<evidence type="ECO:0000256" key="3">
    <source>
        <dbReference type="ARBA" id="ARBA00023204"/>
    </source>
</evidence>
<accession>A0A3B7MJ77</accession>
<keyword evidence="1" id="KW-0227">DNA damage</keyword>
<dbReference type="InterPro" id="IPR038726">
    <property type="entry name" value="PDDEXK_AddAB-type"/>
</dbReference>
<evidence type="ECO:0000313" key="5">
    <source>
        <dbReference type="EMBL" id="AXY67246.1"/>
    </source>
</evidence>
<evidence type="ECO:0000256" key="2">
    <source>
        <dbReference type="ARBA" id="ARBA00022806"/>
    </source>
</evidence>
<keyword evidence="3" id="KW-0234">DNA repair</keyword>
<dbReference type="Pfam" id="PF12705">
    <property type="entry name" value="PDDEXK_1"/>
    <property type="match status" value="1"/>
</dbReference>
<dbReference type="InterPro" id="IPR011604">
    <property type="entry name" value="PDDEXK-like_dom_sf"/>
</dbReference>
<proteinExistence type="predicted"/>
<keyword evidence="2" id="KW-0378">Hydrolase</keyword>
<evidence type="ECO:0000313" key="6">
    <source>
        <dbReference type="Proteomes" id="UP000261812"/>
    </source>
</evidence>